<keyword evidence="2" id="KW-1185">Reference proteome</keyword>
<reference evidence="1 2" key="1">
    <citation type="submission" date="2020-08" db="EMBL/GenBank/DDBJ databases">
        <title>Genomic Encyclopedia of Type Strains, Phase IV (KMG-IV): sequencing the most valuable type-strain genomes for metagenomic binning, comparative biology and taxonomic classification.</title>
        <authorList>
            <person name="Goeker M."/>
        </authorList>
    </citation>
    <scope>NUCLEOTIDE SEQUENCE [LARGE SCALE GENOMIC DNA]</scope>
    <source>
        <strain evidence="1 2">DSM 23240</strain>
    </source>
</reference>
<dbReference type="Proteomes" id="UP000571084">
    <property type="component" value="Unassembled WGS sequence"/>
</dbReference>
<dbReference type="AlphaFoldDB" id="A0A840RTE0"/>
<sequence length="236" mass="26747">MFHPSINFQPLLSSGYESFKNLRYWCHPCILNTKGIRHAAELTRKAVNTISAINKVECDIRLDRQGEVIAVSGLDLVSEDLYDFARAAELIAIVETLLGTASISIHVKYLNRTDALINEGRWCQDHATNKSHFDDLALSICIPIVEGHTATTVNQYTLMPFENYFPHKTGNFTETAWSLEDKYIEPQATSTVPFGGAVIHSSLAIYRPAIDCIVRKLLVLNYRRSSYRQELRELKK</sequence>
<dbReference type="EMBL" id="JACHHQ010000003">
    <property type="protein sequence ID" value="MBB5199861.1"/>
    <property type="molecule type" value="Genomic_DNA"/>
</dbReference>
<evidence type="ECO:0000313" key="1">
    <source>
        <dbReference type="EMBL" id="MBB5199861.1"/>
    </source>
</evidence>
<evidence type="ECO:0000313" key="2">
    <source>
        <dbReference type="Proteomes" id="UP000571084"/>
    </source>
</evidence>
<protein>
    <submittedName>
        <fullName evidence="1">Uncharacterized protein</fullName>
    </submittedName>
</protein>
<organism evidence="1 2">
    <name type="scientific">Glaciimonas immobilis</name>
    <dbReference type="NCBI Taxonomy" id="728004"/>
    <lineage>
        <taxon>Bacteria</taxon>
        <taxon>Pseudomonadati</taxon>
        <taxon>Pseudomonadota</taxon>
        <taxon>Betaproteobacteria</taxon>
        <taxon>Burkholderiales</taxon>
        <taxon>Oxalobacteraceae</taxon>
        <taxon>Glaciimonas</taxon>
    </lineage>
</organism>
<name>A0A840RTE0_9BURK</name>
<gene>
    <name evidence="1" type="ORF">HNR39_001693</name>
</gene>
<comment type="caution">
    <text evidence="1">The sequence shown here is derived from an EMBL/GenBank/DDBJ whole genome shotgun (WGS) entry which is preliminary data.</text>
</comment>
<accession>A0A840RTE0</accession>
<proteinExistence type="predicted"/>